<reference evidence="2" key="2">
    <citation type="submission" date="2015-11" db="EMBL/GenBank/DDBJ databases">
        <authorList>
            <person name="Zhang Y."/>
            <person name="Guo Z."/>
        </authorList>
    </citation>
    <scope>NUCLEOTIDE SEQUENCE</scope>
    <source>
        <strain evidence="2">1</strain>
    </source>
</reference>
<feature type="chain" id="PRO_5044540539" evidence="1">
    <location>
        <begin position="21"/>
        <end position="160"/>
    </location>
</feature>
<sequence length="160" mass="17975">MKKSVVGVIALSVLLTGVSAFDLGGVTKGLGKTLEAGKKVGVVKSPDDIVKDNVNDKKNIEACKQYYHKNKIAYYGSNDILDPSSTRDESNKINYDRKEIGALVELYKKAVKKLEKQDFDISKHSKKVLIITHYVNLFLANQKHLQQMILLSLQKKQKIR</sequence>
<evidence type="ECO:0000313" key="4">
    <source>
        <dbReference type="Proteomes" id="UP000029925"/>
    </source>
</evidence>
<dbReference type="AlphaFoldDB" id="A0A099UAV3"/>
<dbReference type="EMBL" id="LN907858">
    <property type="protein sequence ID" value="CUU39168.1"/>
    <property type="molecule type" value="Genomic_DNA"/>
</dbReference>
<dbReference type="GeneID" id="78150616"/>
<accession>A0A099UAV3</accession>
<evidence type="ECO:0000313" key="3">
    <source>
        <dbReference type="EMBL" id="TLD78358.1"/>
    </source>
</evidence>
<reference evidence="3 4" key="1">
    <citation type="journal article" date="2014" name="Genome Announc.">
        <title>Draft genome sequences of eight enterohepatic helicobacter species isolated from both laboratory and wild rodents.</title>
        <authorList>
            <person name="Sheh A."/>
            <person name="Shen Z."/>
            <person name="Fox J.G."/>
        </authorList>
    </citation>
    <scope>NUCLEOTIDE SEQUENCE [LARGE SCALE GENOMIC DNA]</scope>
    <source>
        <strain evidence="3 4">MIT 98-6810</strain>
    </source>
</reference>
<dbReference type="Proteomes" id="UP000029925">
    <property type="component" value="Unassembled WGS sequence"/>
</dbReference>
<dbReference type="OrthoDB" id="5331735at2"/>
<reference evidence="5" key="3">
    <citation type="submission" date="2015-11" db="EMBL/GenBank/DDBJ databases">
        <authorList>
            <person name="Anvar S.Y."/>
        </authorList>
    </citation>
    <scope>NUCLEOTIDE SEQUENCE [LARGE SCALE GENOMIC DNA]</scope>
</reference>
<proteinExistence type="predicted"/>
<evidence type="ECO:0000313" key="5">
    <source>
        <dbReference type="Proteomes" id="UP000064525"/>
    </source>
</evidence>
<dbReference type="Proteomes" id="UP000064525">
    <property type="component" value="Chromosome I"/>
</dbReference>
<keyword evidence="1" id="KW-0732">Signal</keyword>
<protein>
    <submittedName>
        <fullName evidence="2">Uncharacterized protein</fullName>
    </submittedName>
</protein>
<gene>
    <name evidence="2" type="ORF">BN2458_PEG0281</name>
    <name evidence="3" type="ORF">LS75_006170</name>
</gene>
<name>A0A099UAV3_9HELI</name>
<evidence type="ECO:0000313" key="2">
    <source>
        <dbReference type="EMBL" id="CUU39168.1"/>
    </source>
</evidence>
<dbReference type="RefSeq" id="WP_034325919.1">
    <property type="nucleotide sequence ID" value="NZ_CAJTQN010000010.1"/>
</dbReference>
<keyword evidence="4" id="KW-1185">Reference proteome</keyword>
<dbReference type="STRING" id="76936.BN2458_PEG0281"/>
<evidence type="ECO:0000256" key="1">
    <source>
        <dbReference type="SAM" id="SignalP"/>
    </source>
</evidence>
<dbReference type="KEGG" id="hty:BN2458_PEG0281"/>
<feature type="signal peptide" evidence="1">
    <location>
        <begin position="1"/>
        <end position="20"/>
    </location>
</feature>
<dbReference type="EMBL" id="JRPF02000006">
    <property type="protein sequence ID" value="TLD78358.1"/>
    <property type="molecule type" value="Genomic_DNA"/>
</dbReference>
<dbReference type="PATRIC" id="fig|76936.10.peg.271"/>
<organism evidence="2 5">
    <name type="scientific">Helicobacter typhlonius</name>
    <dbReference type="NCBI Taxonomy" id="76936"/>
    <lineage>
        <taxon>Bacteria</taxon>
        <taxon>Pseudomonadati</taxon>
        <taxon>Campylobacterota</taxon>
        <taxon>Epsilonproteobacteria</taxon>
        <taxon>Campylobacterales</taxon>
        <taxon>Helicobacteraceae</taxon>
        <taxon>Helicobacter</taxon>
    </lineage>
</organism>